<reference evidence="1" key="1">
    <citation type="submission" date="2020-05" db="EMBL/GenBank/DDBJ databases">
        <authorList>
            <person name="Chiriac C."/>
            <person name="Salcher M."/>
            <person name="Ghai R."/>
            <person name="Kavagutti S V."/>
        </authorList>
    </citation>
    <scope>NUCLEOTIDE SEQUENCE</scope>
</reference>
<proteinExistence type="predicted"/>
<accession>A0A6J6GK25</accession>
<evidence type="ECO:0000313" key="1">
    <source>
        <dbReference type="EMBL" id="CAB4597198.1"/>
    </source>
</evidence>
<protein>
    <submittedName>
        <fullName evidence="1">Unannotated protein</fullName>
    </submittedName>
</protein>
<dbReference type="AlphaFoldDB" id="A0A6J6GK25"/>
<dbReference type="EMBL" id="CAEZUL010000041">
    <property type="protein sequence ID" value="CAB4597198.1"/>
    <property type="molecule type" value="Genomic_DNA"/>
</dbReference>
<organism evidence="1">
    <name type="scientific">freshwater metagenome</name>
    <dbReference type="NCBI Taxonomy" id="449393"/>
    <lineage>
        <taxon>unclassified sequences</taxon>
        <taxon>metagenomes</taxon>
        <taxon>ecological metagenomes</taxon>
    </lineage>
</organism>
<name>A0A6J6GK25_9ZZZZ</name>
<gene>
    <name evidence="1" type="ORF">UFOPK1808_00516</name>
</gene>
<sequence>MFSRWERINNCCNFVSWWATPAGATYTPLYMDTESHNLTLEPYPEALYEAVVDAVPAWIIKRIHEVSTALSGTVHPELELMQSQLVSSVTAEVKKNLAVLLATDVDTQNINPLQVLRDSTTVVSDAMVQVGIPFPHRDQFEVRAMPNDIYSIGPITWRDLSEDVHDAGITWGAWKAAVILSRRRDEGMIPS</sequence>